<dbReference type="EMBL" id="JBHLWQ010000117">
    <property type="protein sequence ID" value="MFC0201118.1"/>
    <property type="molecule type" value="Genomic_DNA"/>
</dbReference>
<evidence type="ECO:0000313" key="2">
    <source>
        <dbReference type="EMBL" id="MFC0201118.1"/>
    </source>
</evidence>
<dbReference type="Gene3D" id="2.30.30.240">
    <property type="entry name" value="PRC-barrel domain"/>
    <property type="match status" value="1"/>
</dbReference>
<evidence type="ECO:0000313" key="3">
    <source>
        <dbReference type="Proteomes" id="UP001589795"/>
    </source>
</evidence>
<evidence type="ECO:0000259" key="1">
    <source>
        <dbReference type="Pfam" id="PF05239"/>
    </source>
</evidence>
<dbReference type="SUPFAM" id="SSF50346">
    <property type="entry name" value="PRC-barrel domain"/>
    <property type="match status" value="1"/>
</dbReference>
<feature type="domain" description="PRC-barrel" evidence="1">
    <location>
        <begin position="12"/>
        <end position="69"/>
    </location>
</feature>
<dbReference type="InterPro" id="IPR011033">
    <property type="entry name" value="PRC_barrel-like_sf"/>
</dbReference>
<dbReference type="Proteomes" id="UP001589795">
    <property type="component" value="Unassembled WGS sequence"/>
</dbReference>
<dbReference type="RefSeq" id="WP_265508532.1">
    <property type="nucleotide sequence ID" value="NZ_JAOTBE010000084.1"/>
</dbReference>
<comment type="caution">
    <text evidence="2">The sequence shown here is derived from an EMBL/GenBank/DDBJ whole genome shotgun (WGS) entry which is preliminary data.</text>
</comment>
<organism evidence="2 3">
    <name type="scientific">Paracoccus rhizosphaerae</name>
    <dbReference type="NCBI Taxonomy" id="1133347"/>
    <lineage>
        <taxon>Bacteria</taxon>
        <taxon>Pseudomonadati</taxon>
        <taxon>Pseudomonadota</taxon>
        <taxon>Alphaproteobacteria</taxon>
        <taxon>Rhodobacterales</taxon>
        <taxon>Paracoccaceae</taxon>
        <taxon>Paracoccus</taxon>
    </lineage>
</organism>
<dbReference type="Pfam" id="PF05239">
    <property type="entry name" value="PRC"/>
    <property type="match status" value="1"/>
</dbReference>
<reference evidence="2 3" key="1">
    <citation type="submission" date="2024-09" db="EMBL/GenBank/DDBJ databases">
        <authorList>
            <person name="Sun Q."/>
            <person name="Mori K."/>
        </authorList>
    </citation>
    <scope>NUCLEOTIDE SEQUENCE [LARGE SCALE GENOMIC DNA]</scope>
    <source>
        <strain evidence="2 3">CCM 7904</strain>
    </source>
</reference>
<dbReference type="InterPro" id="IPR027275">
    <property type="entry name" value="PRC-brl_dom"/>
</dbReference>
<protein>
    <submittedName>
        <fullName evidence="2">PRC-barrel domain-containing protein</fullName>
    </submittedName>
</protein>
<gene>
    <name evidence="2" type="ORF">ACFFIZ_12590</name>
</gene>
<name>A0ABV6CK51_9RHOB</name>
<sequence>MMDHARLPKLTMEEYTGAAIDGATVYGPGDERIGTIDRTYGTGQAAQVVIDVGGFSGMGTKPVLVSVRELDLRWEEDGSVRAITRWTRDDLKLMPAHED</sequence>
<keyword evidence="3" id="KW-1185">Reference proteome</keyword>
<proteinExistence type="predicted"/>
<accession>A0ABV6CK51</accession>